<keyword evidence="1" id="KW-0175">Coiled coil</keyword>
<dbReference type="PANTHER" id="PTHR38394:SF1">
    <property type="entry name" value="NEUROFILAMENT LIGHT PROTEIN"/>
    <property type="match status" value="1"/>
</dbReference>
<feature type="compositionally biased region" description="Basic and acidic residues" evidence="2">
    <location>
        <begin position="23"/>
        <end position="42"/>
    </location>
</feature>
<organism evidence="3 4">
    <name type="scientific">Jatropha curcas</name>
    <name type="common">Barbados nut</name>
    <dbReference type="NCBI Taxonomy" id="180498"/>
    <lineage>
        <taxon>Eukaryota</taxon>
        <taxon>Viridiplantae</taxon>
        <taxon>Streptophyta</taxon>
        <taxon>Embryophyta</taxon>
        <taxon>Tracheophyta</taxon>
        <taxon>Spermatophyta</taxon>
        <taxon>Magnoliopsida</taxon>
        <taxon>eudicotyledons</taxon>
        <taxon>Gunneridae</taxon>
        <taxon>Pentapetalae</taxon>
        <taxon>rosids</taxon>
        <taxon>fabids</taxon>
        <taxon>Malpighiales</taxon>
        <taxon>Euphorbiaceae</taxon>
        <taxon>Crotonoideae</taxon>
        <taxon>Jatropheae</taxon>
        <taxon>Jatropha</taxon>
    </lineage>
</organism>
<feature type="region of interest" description="Disordered" evidence="2">
    <location>
        <begin position="93"/>
        <end position="181"/>
    </location>
</feature>
<feature type="compositionally biased region" description="Polar residues" evidence="2">
    <location>
        <begin position="93"/>
        <end position="112"/>
    </location>
</feature>
<dbReference type="OrthoDB" id="1301563at2759"/>
<proteinExistence type="predicted"/>
<feature type="coiled-coil region" evidence="1">
    <location>
        <begin position="230"/>
        <end position="264"/>
    </location>
</feature>
<feature type="coiled-coil region" evidence="1">
    <location>
        <begin position="381"/>
        <end position="436"/>
    </location>
</feature>
<dbReference type="AlphaFoldDB" id="A0A067KP24"/>
<accession>A0A067KP24</accession>
<feature type="coiled-coil region" evidence="1">
    <location>
        <begin position="617"/>
        <end position="651"/>
    </location>
</feature>
<sequence>MEEDDMDSLFEGMVLFTPSQLVDDQKKQQQQEKDDDHHHNNDSAEISLPPRESESRLDAATATIKTDPPSQHKVQEPLDENLFSDLTLQTLTTESDSLPTAATLQTATNSRQISRKKKKAASLRIGYGRGGSSIDDLPASPSEDQNLSLKDDDSTASNDIIHDDDKSDLDASQSQSPTSTSLVAELDVSACSIPDSQSLSKDDEYELIKAQISEKLHRSRQLAASVSSARKDAIRRRRAATEDLNSASAKHRDLELQLEAACEAEDFEAAERISDRLATTDKERQALLSALRDAEAHCDAIDSKMHDVLNSQILAEQECATVLSNFAKDAEKNADLVSEKAQVLSSKEMDEWFLSSEALEAKKMELDVELHFINEARLAVNDSIEHSIEDYRKEQERLHEKKDVLTDELQKLLALVKDKEKEIAENDSKIKTIEERIADVVSGFQDSQSSIEAKYDNLQLELSQIHFHSEALSIKKKEIDKLLAEGEDLGANLKELARVSEDEAKAYQEVVELRKRLMLSILNSREDKVRLAKAEEKLIEDVRMLQQDVSSLRASLQELSSTKSNIQQSIASFKQRIFFIDKRVPELESEKKVAASTRNFKEAARIAAEAKSLYVEKDGVQIDLERTTAELEKLEEDMKNTVSRLLDTEHLISSKEKEVAMARFQRLLLIAGAATAERVSALELGDSEEANLLLAEAEAANAEAKKLQPIYNFNKEQFPNLPKHFISMELVFNLGRKQLADLAASVGISAPQ</sequence>
<keyword evidence="4" id="KW-1185">Reference proteome</keyword>
<protein>
    <recommendedName>
        <fullName evidence="5">UVR domain-containing protein</fullName>
    </recommendedName>
</protein>
<name>A0A067KP24_JATCU</name>
<dbReference type="PANTHER" id="PTHR38394">
    <property type="entry name" value="NEUROFILAMENT LIGHT PROTEIN"/>
    <property type="match status" value="1"/>
</dbReference>
<feature type="compositionally biased region" description="Basic and acidic residues" evidence="2">
    <location>
        <begin position="160"/>
        <end position="169"/>
    </location>
</feature>
<dbReference type="EMBL" id="KK914420">
    <property type="protein sequence ID" value="KDP36708.1"/>
    <property type="molecule type" value="Genomic_DNA"/>
</dbReference>
<evidence type="ECO:0000313" key="4">
    <source>
        <dbReference type="Proteomes" id="UP000027138"/>
    </source>
</evidence>
<gene>
    <name evidence="3" type="ORF">JCGZ_07999</name>
</gene>
<dbReference type="STRING" id="180498.A0A067KP24"/>
<evidence type="ECO:0000313" key="3">
    <source>
        <dbReference type="EMBL" id="KDP36708.1"/>
    </source>
</evidence>
<dbReference type="KEGG" id="jcu:105635135"/>
<dbReference type="Proteomes" id="UP000027138">
    <property type="component" value="Unassembled WGS sequence"/>
</dbReference>
<feature type="region of interest" description="Disordered" evidence="2">
    <location>
        <begin position="1"/>
        <end position="81"/>
    </location>
</feature>
<feature type="coiled-coil region" evidence="1">
    <location>
        <begin position="542"/>
        <end position="576"/>
    </location>
</feature>
<reference evidence="3 4" key="1">
    <citation type="journal article" date="2014" name="PLoS ONE">
        <title>Global Analysis of Gene Expression Profiles in Physic Nut (Jatropha curcas L.) Seedlings Exposed to Salt Stress.</title>
        <authorList>
            <person name="Zhang L."/>
            <person name="Zhang C."/>
            <person name="Wu P."/>
            <person name="Chen Y."/>
            <person name="Li M."/>
            <person name="Jiang H."/>
            <person name="Wu G."/>
        </authorList>
    </citation>
    <scope>NUCLEOTIDE SEQUENCE [LARGE SCALE GENOMIC DNA]</scope>
    <source>
        <strain evidence="4">cv. GZQX0401</strain>
        <tissue evidence="3">Young leaves</tissue>
    </source>
</reference>
<evidence type="ECO:0008006" key="5">
    <source>
        <dbReference type="Google" id="ProtNLM"/>
    </source>
</evidence>
<evidence type="ECO:0000256" key="1">
    <source>
        <dbReference type="SAM" id="Coils"/>
    </source>
</evidence>
<evidence type="ECO:0000256" key="2">
    <source>
        <dbReference type="SAM" id="MobiDB-lite"/>
    </source>
</evidence>